<dbReference type="Pfam" id="PF05598">
    <property type="entry name" value="DUF772"/>
    <property type="match status" value="1"/>
</dbReference>
<proteinExistence type="predicted"/>
<comment type="caution">
    <text evidence="4">The sequence shown here is derived from an EMBL/GenBank/DDBJ whole genome shotgun (WGS) entry which is preliminary data.</text>
</comment>
<dbReference type="InterPro" id="IPR025668">
    <property type="entry name" value="Tnp_DDE_dom"/>
</dbReference>
<name>A0A2M7MGP6_9BACT</name>
<dbReference type="InterPro" id="IPR008490">
    <property type="entry name" value="Transposase_InsH_N"/>
</dbReference>
<evidence type="ECO:0000259" key="3">
    <source>
        <dbReference type="Pfam" id="PF13751"/>
    </source>
</evidence>
<dbReference type="Proteomes" id="UP000230658">
    <property type="component" value="Unassembled WGS sequence"/>
</dbReference>
<feature type="region of interest" description="Disordered" evidence="1">
    <location>
        <begin position="261"/>
        <end position="297"/>
    </location>
</feature>
<dbReference type="PANTHER" id="PTHR33408:SF2">
    <property type="entry name" value="TRANSPOSASE DDE DOMAIN-CONTAINING PROTEIN"/>
    <property type="match status" value="1"/>
</dbReference>
<organism evidence="4 5">
    <name type="scientific">Candidatus Kuenenbacteria bacterium CG_4_10_14_3_um_filter_39_14</name>
    <dbReference type="NCBI Taxonomy" id="1974614"/>
    <lineage>
        <taxon>Bacteria</taxon>
        <taxon>Candidatus Kueneniibacteriota</taxon>
    </lineage>
</organism>
<protein>
    <recommendedName>
        <fullName evidence="6">DDE transposase</fullName>
    </recommendedName>
</protein>
<dbReference type="EMBL" id="PFJV01000075">
    <property type="protein sequence ID" value="PIX92195.1"/>
    <property type="molecule type" value="Genomic_DNA"/>
</dbReference>
<evidence type="ECO:0000259" key="2">
    <source>
        <dbReference type="Pfam" id="PF05598"/>
    </source>
</evidence>
<dbReference type="PANTHER" id="PTHR33408">
    <property type="entry name" value="TRANSPOSASE"/>
    <property type="match status" value="1"/>
</dbReference>
<gene>
    <name evidence="4" type="ORF">COZ26_03115</name>
</gene>
<feature type="compositionally biased region" description="Polar residues" evidence="1">
    <location>
        <begin position="279"/>
        <end position="292"/>
    </location>
</feature>
<dbReference type="Pfam" id="PF13751">
    <property type="entry name" value="DDE_Tnp_1_6"/>
    <property type="match status" value="1"/>
</dbReference>
<evidence type="ECO:0000256" key="1">
    <source>
        <dbReference type="SAM" id="MobiDB-lite"/>
    </source>
</evidence>
<evidence type="ECO:0000313" key="4">
    <source>
        <dbReference type="EMBL" id="PIX92195.1"/>
    </source>
</evidence>
<dbReference type="AlphaFoldDB" id="A0A2M7MGP6"/>
<feature type="domain" description="Transposase InsH N-terminal" evidence="2">
    <location>
        <begin position="44"/>
        <end position="118"/>
    </location>
</feature>
<accession>A0A2M7MGP6</accession>
<sequence length="575" mass="65985">MLNIKNHKQQQIFDSWSHLGPKRRKLLDESWAGLFRKELLPVLPIEKLIPFFDAGFGRPTKEIYTSLGTLLFQQVNDLTDEEACKQLAFDLRWHYALNLSEESDAAKYICPKTLWNLRSILTANSIDVDIFEAVRDKLAQVFKVNTDKQRIDSVHIKSNMRKLGRIGIFVSGISKFLRNLKRNHKEQFGMIEAEIADKYLSEKGKKSFSMIKPSDSHKTLSEVSNDLFYLVEKFRDCAPVTGMDSYKLLIRILNEQCNVTDSGKEPQVEVRKPRDIASDSLQNPSDPDSTYSGHKGQGYQVQIMETYTKIEDEVEKAQTLNLITHVEVEQSHKSDANALIPAIEETKEHGLAPKEVLADSLYGSDENYQTAKELEVDVLAPVMGRKKDEDINLSDFQFNERGDVVRCPSGNSPVKTHGKKSRHSACFNKRHCSKCDRSKGCPVKEGKKYYYLRYTDRELRVALRRTYENTDEFIDRYRWRAGVEATMSEYDRKTGVKQLRVRGLGNVRFSAVLKAAGINIFRASAVRKAIIVADMKIFAKNYIFSVVKERIFRICDFVGKFLSYSGKIHDCEYVF</sequence>
<reference evidence="5" key="1">
    <citation type="submission" date="2017-09" db="EMBL/GenBank/DDBJ databases">
        <title>Depth-based differentiation of microbial function through sediment-hosted aquifers and enrichment of novel symbionts in the deep terrestrial subsurface.</title>
        <authorList>
            <person name="Probst A.J."/>
            <person name="Ladd B."/>
            <person name="Jarett J.K."/>
            <person name="Geller-Mcgrath D.E."/>
            <person name="Sieber C.M.K."/>
            <person name="Emerson J.B."/>
            <person name="Anantharaman K."/>
            <person name="Thomas B.C."/>
            <person name="Malmstrom R."/>
            <person name="Stieglmeier M."/>
            <person name="Klingl A."/>
            <person name="Woyke T."/>
            <person name="Ryan C.M."/>
            <person name="Banfield J.F."/>
        </authorList>
    </citation>
    <scope>NUCLEOTIDE SEQUENCE [LARGE SCALE GENOMIC DNA]</scope>
</reference>
<feature type="compositionally biased region" description="Basic and acidic residues" evidence="1">
    <location>
        <begin position="262"/>
        <end position="277"/>
    </location>
</feature>
<feature type="domain" description="Transposase DDE" evidence="3">
    <location>
        <begin position="407"/>
        <end position="521"/>
    </location>
</feature>
<evidence type="ECO:0000313" key="5">
    <source>
        <dbReference type="Proteomes" id="UP000230658"/>
    </source>
</evidence>
<evidence type="ECO:0008006" key="6">
    <source>
        <dbReference type="Google" id="ProtNLM"/>
    </source>
</evidence>